<dbReference type="AlphaFoldDB" id="A0A0C4DUT0"/>
<organism evidence="2 3">
    <name type="scientific">Magnaporthiopsis poae (strain ATCC 64411 / 73-15)</name>
    <name type="common">Kentucky bluegrass fungus</name>
    <name type="synonym">Magnaporthe poae</name>
    <dbReference type="NCBI Taxonomy" id="644358"/>
    <lineage>
        <taxon>Eukaryota</taxon>
        <taxon>Fungi</taxon>
        <taxon>Dikarya</taxon>
        <taxon>Ascomycota</taxon>
        <taxon>Pezizomycotina</taxon>
        <taxon>Sordariomycetes</taxon>
        <taxon>Sordariomycetidae</taxon>
        <taxon>Magnaporthales</taxon>
        <taxon>Magnaporthaceae</taxon>
        <taxon>Magnaporthiopsis</taxon>
    </lineage>
</organism>
<sequence>MWKSARWRLLAGESDRCGARPPPSSLAKDRTALSSALNARVQQYGTSRWLDPQDGRSGGGRYVQCKLQDGGWVVHGRSAGSRRLDAKAHRFAASGRLYCPLWWWWWWLGCGLSGWWVCRAEWAAANRRVGQPPGEATPNPLMTSTLLLIR</sequence>
<evidence type="ECO:0000313" key="3">
    <source>
        <dbReference type="Proteomes" id="UP000011715"/>
    </source>
</evidence>
<dbReference type="VEuPathDB" id="FungiDB:MAPG_03723"/>
<evidence type="ECO:0000313" key="2">
    <source>
        <dbReference type="EnsemblFungi" id="MAPG_03723T0"/>
    </source>
</evidence>
<dbReference type="Proteomes" id="UP000011715">
    <property type="component" value="Unassembled WGS sequence"/>
</dbReference>
<protein>
    <submittedName>
        <fullName evidence="1 2">Uncharacterized protein</fullName>
    </submittedName>
</protein>
<reference evidence="3" key="1">
    <citation type="submission" date="2010-05" db="EMBL/GenBank/DDBJ databases">
        <title>The genome sequence of Magnaporthe poae strain ATCC 64411.</title>
        <authorList>
            <person name="Ma L.-J."/>
            <person name="Dead R."/>
            <person name="Young S."/>
            <person name="Zeng Q."/>
            <person name="Koehrsen M."/>
            <person name="Alvarado L."/>
            <person name="Berlin A."/>
            <person name="Chapman S.B."/>
            <person name="Chen Z."/>
            <person name="Freedman E."/>
            <person name="Gellesch M."/>
            <person name="Goldberg J."/>
            <person name="Griggs A."/>
            <person name="Gujja S."/>
            <person name="Heilman E.R."/>
            <person name="Heiman D."/>
            <person name="Hepburn T."/>
            <person name="Howarth C."/>
            <person name="Jen D."/>
            <person name="Larson L."/>
            <person name="Mehta T."/>
            <person name="Neiman D."/>
            <person name="Pearson M."/>
            <person name="Roberts A."/>
            <person name="Saif S."/>
            <person name="Shea T."/>
            <person name="Shenoy N."/>
            <person name="Sisk P."/>
            <person name="Stolte C."/>
            <person name="Sykes S."/>
            <person name="Walk T."/>
            <person name="White J."/>
            <person name="Yandava C."/>
            <person name="Haas B."/>
            <person name="Nusbaum C."/>
            <person name="Birren B."/>
        </authorList>
    </citation>
    <scope>NUCLEOTIDE SEQUENCE [LARGE SCALE GENOMIC DNA]</scope>
    <source>
        <strain evidence="3">ATCC 64411 / 73-15</strain>
    </source>
</reference>
<dbReference type="EMBL" id="ADBL01000884">
    <property type="status" value="NOT_ANNOTATED_CDS"/>
    <property type="molecule type" value="Genomic_DNA"/>
</dbReference>
<evidence type="ECO:0000313" key="1">
    <source>
        <dbReference type="EMBL" id="KLU84684.1"/>
    </source>
</evidence>
<reference evidence="1" key="3">
    <citation type="submission" date="2011-03" db="EMBL/GenBank/DDBJ databases">
        <title>Annotation of Magnaporthe poae ATCC 64411.</title>
        <authorList>
            <person name="Ma L.-J."/>
            <person name="Dead R."/>
            <person name="Young S.K."/>
            <person name="Zeng Q."/>
            <person name="Gargeya S."/>
            <person name="Fitzgerald M."/>
            <person name="Haas B."/>
            <person name="Abouelleil A."/>
            <person name="Alvarado L."/>
            <person name="Arachchi H.M."/>
            <person name="Berlin A."/>
            <person name="Brown A."/>
            <person name="Chapman S.B."/>
            <person name="Chen Z."/>
            <person name="Dunbar C."/>
            <person name="Freedman E."/>
            <person name="Gearin G."/>
            <person name="Gellesch M."/>
            <person name="Goldberg J."/>
            <person name="Griggs A."/>
            <person name="Gujja S."/>
            <person name="Heiman D."/>
            <person name="Howarth C."/>
            <person name="Larson L."/>
            <person name="Lui A."/>
            <person name="MacDonald P.J.P."/>
            <person name="Mehta T."/>
            <person name="Montmayeur A."/>
            <person name="Murphy C."/>
            <person name="Neiman D."/>
            <person name="Pearson M."/>
            <person name="Priest M."/>
            <person name="Roberts A."/>
            <person name="Saif S."/>
            <person name="Shea T."/>
            <person name="Shenoy N."/>
            <person name="Sisk P."/>
            <person name="Stolte C."/>
            <person name="Sykes S."/>
            <person name="Yandava C."/>
            <person name="Wortman J."/>
            <person name="Nusbaum C."/>
            <person name="Birren B."/>
        </authorList>
    </citation>
    <scope>NUCLEOTIDE SEQUENCE</scope>
    <source>
        <strain evidence="1">ATCC 64411</strain>
    </source>
</reference>
<reference evidence="2" key="5">
    <citation type="submission" date="2015-06" db="UniProtKB">
        <authorList>
            <consortium name="EnsemblFungi"/>
        </authorList>
    </citation>
    <scope>IDENTIFICATION</scope>
    <source>
        <strain evidence="2">ATCC 64411</strain>
    </source>
</reference>
<accession>A0A0C4DUT0</accession>
<dbReference type="EnsemblFungi" id="MAPG_03723T0">
    <property type="protein sequence ID" value="MAPG_03723T0"/>
    <property type="gene ID" value="MAPG_03723"/>
</dbReference>
<reference evidence="1" key="2">
    <citation type="submission" date="2010-05" db="EMBL/GenBank/DDBJ databases">
        <title>The Genome Sequence of Magnaporthe poae strain ATCC 64411.</title>
        <authorList>
            <consortium name="The Broad Institute Genome Sequencing Platform"/>
            <consortium name="Broad Institute Genome Sequencing Center for Infectious Disease"/>
            <person name="Ma L.-J."/>
            <person name="Dead R."/>
            <person name="Young S."/>
            <person name="Zeng Q."/>
            <person name="Koehrsen M."/>
            <person name="Alvarado L."/>
            <person name="Berlin A."/>
            <person name="Chapman S.B."/>
            <person name="Chen Z."/>
            <person name="Freedman E."/>
            <person name="Gellesch M."/>
            <person name="Goldberg J."/>
            <person name="Griggs A."/>
            <person name="Gujja S."/>
            <person name="Heilman E.R."/>
            <person name="Heiman D."/>
            <person name="Hepburn T."/>
            <person name="Howarth C."/>
            <person name="Jen D."/>
            <person name="Larson L."/>
            <person name="Mehta T."/>
            <person name="Neiman D."/>
            <person name="Pearson M."/>
            <person name="Roberts A."/>
            <person name="Saif S."/>
            <person name="Shea T."/>
            <person name="Shenoy N."/>
            <person name="Sisk P."/>
            <person name="Stolte C."/>
            <person name="Sykes S."/>
            <person name="Walk T."/>
            <person name="White J."/>
            <person name="Yandava C."/>
            <person name="Haas B."/>
            <person name="Nusbaum C."/>
            <person name="Birren B."/>
        </authorList>
    </citation>
    <scope>NUCLEOTIDE SEQUENCE</scope>
    <source>
        <strain evidence="1">ATCC 64411</strain>
    </source>
</reference>
<reference evidence="2" key="4">
    <citation type="journal article" date="2015" name="G3 (Bethesda)">
        <title>Genome sequences of three phytopathogenic species of the Magnaporthaceae family of fungi.</title>
        <authorList>
            <person name="Okagaki L.H."/>
            <person name="Nunes C.C."/>
            <person name="Sailsbery J."/>
            <person name="Clay B."/>
            <person name="Brown D."/>
            <person name="John T."/>
            <person name="Oh Y."/>
            <person name="Young N."/>
            <person name="Fitzgerald M."/>
            <person name="Haas B.J."/>
            <person name="Zeng Q."/>
            <person name="Young S."/>
            <person name="Adiconis X."/>
            <person name="Fan L."/>
            <person name="Levin J.Z."/>
            <person name="Mitchell T.K."/>
            <person name="Okubara P.A."/>
            <person name="Farman M.L."/>
            <person name="Kohn L.M."/>
            <person name="Birren B."/>
            <person name="Ma L.-J."/>
            <person name="Dean R.A."/>
        </authorList>
    </citation>
    <scope>NUCLEOTIDE SEQUENCE</scope>
    <source>
        <strain evidence="2">ATCC 64411 / 73-15</strain>
    </source>
</reference>
<keyword evidence="3" id="KW-1185">Reference proteome</keyword>
<proteinExistence type="predicted"/>
<dbReference type="EMBL" id="GL876968">
    <property type="protein sequence ID" value="KLU84684.1"/>
    <property type="molecule type" value="Genomic_DNA"/>
</dbReference>
<name>A0A0C4DUT0_MAGP6</name>
<gene>
    <name evidence="1" type="ORF">MAPG_03723</name>
</gene>